<dbReference type="InterPro" id="IPR037040">
    <property type="entry name" value="CNF_Rho-act_sf"/>
</dbReference>
<comment type="caution">
    <text evidence="4">The sequence shown here is derived from an EMBL/GenBank/DDBJ whole genome shotgun (WGS) entry which is preliminary data.</text>
</comment>
<dbReference type="Proteomes" id="UP000280434">
    <property type="component" value="Unassembled WGS sequence"/>
</dbReference>
<dbReference type="InterPro" id="IPR032278">
    <property type="entry name" value="Cif"/>
</dbReference>
<proteinExistence type="predicted"/>
<gene>
    <name evidence="4" type="ORF">D7S89_16385</name>
</gene>
<dbReference type="InterPro" id="IPR032675">
    <property type="entry name" value="LRR_dom_sf"/>
</dbReference>
<keyword evidence="5" id="KW-1185">Reference proteome</keyword>
<accession>A0A494XEK9</accession>
<evidence type="ECO:0000313" key="5">
    <source>
        <dbReference type="Proteomes" id="UP000280434"/>
    </source>
</evidence>
<organism evidence="4 5">
    <name type="scientific">Trinickia fusca</name>
    <dbReference type="NCBI Taxonomy" id="2419777"/>
    <lineage>
        <taxon>Bacteria</taxon>
        <taxon>Pseudomonadati</taxon>
        <taxon>Pseudomonadota</taxon>
        <taxon>Betaproteobacteria</taxon>
        <taxon>Burkholderiales</taxon>
        <taxon>Burkholderiaceae</taxon>
        <taxon>Trinickia</taxon>
    </lineage>
</organism>
<evidence type="ECO:0000313" key="4">
    <source>
        <dbReference type="EMBL" id="RKP46926.1"/>
    </source>
</evidence>
<evidence type="ECO:0000256" key="1">
    <source>
        <dbReference type="SAM" id="MobiDB-lite"/>
    </source>
</evidence>
<dbReference type="InterPro" id="IPR008430">
    <property type="entry name" value="CNF_Rho-act"/>
</dbReference>
<dbReference type="CDD" id="cd16834">
    <property type="entry name" value="CNF1-like"/>
    <property type="match status" value="1"/>
</dbReference>
<dbReference type="Gene3D" id="3.60.100.10">
    <property type="entry name" value="Cytotoxic necrotizing factor, Rho-activating domain"/>
    <property type="match status" value="1"/>
</dbReference>
<feature type="domain" description="Cytotoxic necrotizing factor Rho-activating" evidence="2">
    <location>
        <begin position="2546"/>
        <end position="2720"/>
    </location>
</feature>
<evidence type="ECO:0000259" key="3">
    <source>
        <dbReference type="Pfam" id="PF15645"/>
    </source>
</evidence>
<protein>
    <submittedName>
        <fullName evidence="4">Cycle-inhibiting factor</fullName>
    </submittedName>
</protein>
<dbReference type="SUPFAM" id="SSF64438">
    <property type="entry name" value="CNF1/YfiH-like putative cysteine hydrolases"/>
    <property type="match status" value="1"/>
</dbReference>
<feature type="domain" description="Tox-PLDMTX" evidence="3">
    <location>
        <begin position="3073"/>
        <end position="3209"/>
    </location>
</feature>
<reference evidence="4 5" key="1">
    <citation type="submission" date="2018-10" db="EMBL/GenBank/DDBJ databases">
        <title>Paraburkholderia sp. 7MK8-2, isolated from soil.</title>
        <authorList>
            <person name="Gao Z.-H."/>
            <person name="Qiu L.-H."/>
        </authorList>
    </citation>
    <scope>NUCLEOTIDE SEQUENCE [LARGE SCALE GENOMIC DNA]</scope>
    <source>
        <strain evidence="4 5">7MK8-2</strain>
    </source>
</reference>
<dbReference type="Gene3D" id="3.10.670.10">
    <property type="entry name" value="Secreted effector protein ssei"/>
    <property type="match status" value="1"/>
</dbReference>
<dbReference type="OrthoDB" id="8454323at2"/>
<dbReference type="Pfam" id="PF05785">
    <property type="entry name" value="CNF1"/>
    <property type="match status" value="1"/>
</dbReference>
<feature type="region of interest" description="Disordered" evidence="1">
    <location>
        <begin position="202"/>
        <end position="224"/>
    </location>
</feature>
<feature type="compositionally biased region" description="Low complexity" evidence="1">
    <location>
        <begin position="207"/>
        <end position="217"/>
    </location>
</feature>
<feature type="region of interest" description="Disordered" evidence="1">
    <location>
        <begin position="1321"/>
        <end position="1343"/>
    </location>
</feature>
<dbReference type="Pfam" id="PF16374">
    <property type="entry name" value="CIF"/>
    <property type="match status" value="1"/>
</dbReference>
<dbReference type="RefSeq" id="WP_121278819.1">
    <property type="nucleotide sequence ID" value="NZ_RBZV01000006.1"/>
</dbReference>
<dbReference type="SUPFAM" id="SSF52058">
    <property type="entry name" value="L domain-like"/>
    <property type="match status" value="1"/>
</dbReference>
<dbReference type="Gene3D" id="3.80.10.10">
    <property type="entry name" value="Ribonuclease Inhibitor"/>
    <property type="match status" value="1"/>
</dbReference>
<sequence length="4121" mass="447755">MKNQCLPSSILANATDQTASGIDGAVDAHELIAAGGVGDCLDQWRREVPDGSERRDQAVQLVRVAADRQLRYLDLTGLCLADIPPLPEQLRSGLKDLVLLNNELTQLPPDLHRQLPALKHLDVRGNPIGALPDEIVQALRARGGRIDWDESARELERISATRDDCVANERAADLSLRNPAASRVLPGSTSVPRKGAIEYAREEALPDSGLSRSSVSESDSDSEFTLGEIDAQRLWARWDESSDAYVSSDEDELIRGLSAEEFERAINEAFEERPARAAVAEVDLGDFSHLGYPLATRVVTSLIARFAADDKSLGEDLYGICKRGDASFLERLNSIVERLDKAGSRGGLAPKAIEVREQLRSVLAILKDPRGAGIDQVLSALSRIDGVPGHLSSAIGMLRHAVELQERLSALPEGSGLEAYLRVAVESECLPEHLPESMRGYWDTVQGVREGIEAMRKVHLAYQSGDLTVADLSDCVDRLSNNSLLTGLLPAGTLPSVKEGLELFDTLSSLVRHTASAEFDAVLADSRLDRYLPNSVAGLRQAAADILSLAKKLGTDLPEGGPLDKLIFAFDSVHASIGGQTGALANERALEVLNQARPYLEFLRSLRHLGGDGSRFDAFENWLASSELHALLPSEMSANVHSASEALGWVKQASEMYGHYQSGNLTGSSILALLSKVAESPMAAQLLGEQRAASAEQGLALIRHLSSLAACQSVGQFIDALQHPDLRKLLPEQARELATFCEELHRSVTREHATDKGPLDWLIQVCDDVSSAGAAAGWEASRMSALDVARPFLALLKSLRDLSEQRSLRGLSDVLDNSLLRELMPDASAESVKLLAGAAGDLRTAFFSEAGIGERMAATMRLLENPTLSGLLEPHLPSDGRTLTELVGLVSRFPSDASYIDQADWLFKARDQLKAHAAFAPLVANIEQTLGCSPQTMKLLQQLLKVAGGDRSASDYLDVLHSLWEIHSPSMIEGAALTALYGYAPGLKSVLDAGVQLWGKEAASIGNWAGLGWDERAALIARVFKDMATRFLPDQLGAAKRYLALADVTAAMLRGEQWHDVLKTASAYATSGEDSETLLIRCVMSATVAWKLCDALGKSADPSSADQAKEELGHVVDALNGYLPQAAAAGLRNVIGLVPLLPALREIQAQKGSLPATESWTEWLKGVQAMLMSSQSPAIRALRDQLEQHVADSLSDLLVNGASSETWERAKATVTGASSAAGSIASAASAAGTAAMALPAYMFGHLKAAGSTLYTSLSRLDPIKLPVADAGAIAVKPEHVLQAAAAGDHERASELLSHLSEADREALSTEHPEAAAWLKAGASAEAGKSPPEPEMTGAGAMPWLESVDDPYPDFNDPTYTPAVEKLLKDGGALKADGQLSAAQIGFRAAQATIAAAVVGAAAYKLRCAQAAQQPTAQDAAIQMTRLVEPENSDPARAAATQRVYNDTVEPLLEGSHEGADSLTARVTSGLRLAKSPLIAVSLLLANAVGGEILYRKLFSQDSQPAEDVSGDDEVVANNKPAPELESLLTQANSLLEAQGPGVRWRRSVSSMDRAASSSMSKDPLTVALKQELDLSRYDAHEEAELSAILNRVLSKSHTGSNEARRLQYLLEFHAALISLAAASGRERRPPSVGLRMAAIDALEYVQEKIEESRSNPAAALYLDGVGAALTEEQKDAIKNYKSAYSIKDRLNNTYIEQRRLIERGDSGVEGADNTESVYLLGILGAENGFRIIEGLTSAQDNFDRIPGILINELKQRIRILGDRQLVHQRGRDNLVSGPVIAFQPGRPAMLTSAYLYPGRRDADLKATDVQIEALEIEKFHLANLVAEAMQDYSISRAILERGDLHHKYSGDRRAFEAKRIGVELAIKAYGVGAPTLSDEEKIFAYSLIRQDPGVSDEAKIYLEKAASIAFCRISGNVDPSAQYIRCSSKLGDDFSVAVRKSEYFRRRLDEEPENYSGIDAFKESSHFSTWGDYFSQFTKYKNEFLEFDVKRLAISVLERAGLSDYQISKMEPERIVYAHLNVFFRADPKIKELGGPRPKNRKFYENSNLGPATEVGGSIGFIPLSDGRILALSGLNMNPIAKIFEKDEVDANPVLSEIKLSNGLPYAVGDRNIEGTVLVNSLLKPLWGDAYRALMFRDEPATRYRSARTVEGYPMLLGPEPTRKGWKGRNIIQKQYPRSGATMLSAVDDVMKDNLTNWVGNLKEAYQNRNFWTFLLELIPFYDQANRSIHDPEHKLDVGSLSWDVIGVVTSVIPVIGQFSRLGAAGEKLVRQAILKGIDRKLAGAALGKRVSLKECVFLELAMQSAEWSSIGMKTAAYGLHAVVDLALPFPSEWVVNPVMNQAKRIRQYMNQRGASQASKIARNIVEDDIADLSNLKTVSVGDGKAVELRASLMVRNEAIEEGRAILNPISRKQPMVMRAGSAEPYKIGDPCPPATGRVKRGLADTLLGCLPLSGSANRFERLAAGDISSMAGRGPHFWEPGTGLEIPPFKFEAYRYDDLGGGPKKKGPLHMQSPVRMQAGDRNINFDEFIDFSSGTQMLTRKGKQAVPDNVVTITVANGDSGVVATKIPLNAVGKDTPILAYSGDLSGCTVVYAVRGDHFYVYHAGLRSNAEGLDANWRTGREGVHALIESHKVLTGELVGELALHNDSLVDLFSTYDQAVITYLGKEGTKIGKAAPNVGVFDYAEAPGKKFSARVGESHAILARSNDEVKIEVLSEDYLSEVKVGRSRDDVINDFRSINSRIISMGSHWVRSDRSIRMRAICDFLGNEASRSVVFNGDLNSAIVDRHLISDAAARAAVEPSEEIFARNIFKLMVEGDTPINPLKLPKWHGAKFHMLMDEFVDGKSYVALARDHRIGVEFVIDFPASMRSATDRDIYLLWSGHKSKSNVMRGGDFESWINIRGERPTELVDLKDLYDSRFVSYPADKQERLLRAVFGDDALSLTIRPESIKRASPSWTLTLSEYSPDQFDSNLTKIRARAACAPKVGGARHVRALTDCLPIAPRVHFRHAEGARLSPPGTIITRDRPPGTVEPLQASTGQVAQLTSHQQSVLDATRDLLKRDAKLDEYRMAPDSKCDRCAEKVTDLLTKGGYENVHFGELGIWSADYAAPVNHFAVFAKKEGVEIAVDISAGQFKRGDMQDAIFDTKENWLSKVRRSFAADDKHLVKYFESDERFKPSHSAIGKDHFSMTANPFETLERTQILVRPTWHSDAFVVAEQNKALSRTFDLAVERGLKSESGASTARNSWDFVLELQREGGASGITKGGRSGFLGGEWARVTDKYGLSRIPKGSRIVLDVTAADGGMKAHPMLSLGGGYAIAVDNSWMGRGFGDGVQEICLLTALEAGASGRGGFKLPDVQGFGEHSIGINAQTDNPLGLLRKPQAASQVANVNVAAQAGAAATRSDFTMLNLSREVRLGWWNGRKLAFFSQNKRIEKFDPTSRRYIPARDCETLPYSGPTITKAKRLPSDDLIYSGIREMRDEYRKMLGLLREYSGENIQALSRNFKIGLKLSDDALKTAREGGADMAISSFVTLMKGRAGQADKVVSVCEIVYARDISGRDPSALIINHVVAHPRTIVSRDLGFRQYVIDRTGIAPAELDEYNMRHAGIQTVLAGLKQINDMTEYFRDVRSLAVKAANPITASEFMKMGGKVVGEAGTRSRPLATEMTAGGRSVFRGASEVHPGLRQAARTLFLDRGRARPRRGAQSVDTNDRGDRFPADVLRMAGFVSQANADRLCQEIRAARATGGVSRFISEPRYVRSLEGLNEVRPGELVALHGGAQALFVMVAIGGGRFSGLDTQSTLGGGLSGGGIAVSEELGQFVDGMLEIAGRSEKLSVQAGYAFDSARPPAAPTTEEDRLVGILGFDPDTNESGSLGISSLAGEMVSVRRHQRGASERFQFDAAAIDVAVHALPFNTNGMDAIEFAHAIRGLAGYQVDKVSAIHLIASYGGKSFFGANLSTAQVIANELRVPVLAYEGHISEEQALDLDNESRRLYPPQPEEAVENDAKKYAALHDRSADLASMIDFARTHDIDEEVDSLDYRICRLALGKIGVDDFLKHYPALDGIRANLVNILSNEGEGQRLRASVADDSGGEGVFMSCIEMINSSINFQKFFESNGKMQ</sequence>
<dbReference type="InterPro" id="IPR011324">
    <property type="entry name" value="Cytotoxic_necrot_fac-like_cat"/>
</dbReference>
<evidence type="ECO:0000259" key="2">
    <source>
        <dbReference type="Pfam" id="PF05785"/>
    </source>
</evidence>
<dbReference type="Pfam" id="PF15645">
    <property type="entry name" value="Tox-PLDMTX"/>
    <property type="match status" value="1"/>
</dbReference>
<dbReference type="EMBL" id="RBZV01000006">
    <property type="protein sequence ID" value="RKP46926.1"/>
    <property type="molecule type" value="Genomic_DNA"/>
</dbReference>
<dbReference type="InterPro" id="IPR028907">
    <property type="entry name" value="Tox-PLDMTX_dom"/>
</dbReference>
<name>A0A494XEK9_9BURK</name>